<evidence type="ECO:0000313" key="3">
    <source>
        <dbReference type="Proteomes" id="UP001642484"/>
    </source>
</evidence>
<dbReference type="Proteomes" id="UP001642484">
    <property type="component" value="Unassembled WGS sequence"/>
</dbReference>
<dbReference type="PROSITE" id="PS00107">
    <property type="entry name" value="PROTEIN_KINASE_ATP"/>
    <property type="match status" value="1"/>
</dbReference>
<evidence type="ECO:0000313" key="2">
    <source>
        <dbReference type="EMBL" id="CAK9073818.1"/>
    </source>
</evidence>
<reference evidence="2 3" key="1">
    <citation type="submission" date="2024-02" db="EMBL/GenBank/DDBJ databases">
        <authorList>
            <person name="Chen Y."/>
            <person name="Shah S."/>
            <person name="Dougan E. K."/>
            <person name="Thang M."/>
            <person name="Chan C."/>
        </authorList>
    </citation>
    <scope>NUCLEOTIDE SEQUENCE [LARGE SCALE GENOMIC DNA]</scope>
</reference>
<dbReference type="InterPro" id="IPR011009">
    <property type="entry name" value="Kinase-like_dom_sf"/>
</dbReference>
<evidence type="ECO:0000256" key="1">
    <source>
        <dbReference type="PROSITE-ProRule" id="PRU10141"/>
    </source>
</evidence>
<dbReference type="InterPro" id="IPR017441">
    <property type="entry name" value="Protein_kinase_ATP_BS"/>
</dbReference>
<accession>A0ABP0PDX2</accession>
<dbReference type="PANTHER" id="PTHR27006">
    <property type="entry name" value="PROMASTIGOTE SURFACE ANTIGEN PROTEIN PSA"/>
    <property type="match status" value="1"/>
</dbReference>
<name>A0ABP0PDX2_9DINO</name>
<comment type="caution">
    <text evidence="2">The sequence shown here is derived from an EMBL/GenBank/DDBJ whole genome shotgun (WGS) entry which is preliminary data.</text>
</comment>
<dbReference type="Gene3D" id="3.30.200.20">
    <property type="entry name" value="Phosphorylase Kinase, domain 1"/>
    <property type="match status" value="1"/>
</dbReference>
<keyword evidence="3" id="KW-1185">Reference proteome</keyword>
<keyword evidence="1" id="KW-0547">Nucleotide-binding</keyword>
<dbReference type="EMBL" id="CAXAMN010022919">
    <property type="protein sequence ID" value="CAK9073818.1"/>
    <property type="molecule type" value="Genomic_DNA"/>
</dbReference>
<feature type="binding site" evidence="1">
    <location>
        <position position="52"/>
    </location>
    <ligand>
        <name>ATP</name>
        <dbReference type="ChEBI" id="CHEBI:30616"/>
    </ligand>
</feature>
<keyword evidence="1" id="KW-0067">ATP-binding</keyword>
<organism evidence="2 3">
    <name type="scientific">Durusdinium trenchii</name>
    <dbReference type="NCBI Taxonomy" id="1381693"/>
    <lineage>
        <taxon>Eukaryota</taxon>
        <taxon>Sar</taxon>
        <taxon>Alveolata</taxon>
        <taxon>Dinophyceae</taxon>
        <taxon>Suessiales</taxon>
        <taxon>Symbiodiniaceae</taxon>
        <taxon>Durusdinium</taxon>
    </lineage>
</organism>
<sequence>MATALNQLSLEYSCAELLQATNNFSENNRLGYGTFGGVFRGVQRDGTEIAVKVLEGPEEAGFEAIARWVARPKRVAARWVMRPRF</sequence>
<evidence type="ECO:0008006" key="4">
    <source>
        <dbReference type="Google" id="ProtNLM"/>
    </source>
</evidence>
<protein>
    <recommendedName>
        <fullName evidence="4">Protein kinase domain-containing protein</fullName>
    </recommendedName>
</protein>
<dbReference type="PANTHER" id="PTHR27006:SF606">
    <property type="entry name" value="INTERLEUKIN-1 RECEPTOR-ASSOCIATED KINASE 4"/>
    <property type="match status" value="1"/>
</dbReference>
<dbReference type="SUPFAM" id="SSF56112">
    <property type="entry name" value="Protein kinase-like (PK-like)"/>
    <property type="match status" value="1"/>
</dbReference>
<proteinExistence type="predicted"/>
<gene>
    <name evidence="2" type="ORF">CCMP2556_LOCUS36375</name>
</gene>